<organism evidence="1 2">
    <name type="scientific">Pleurostoma richardsiae</name>
    <dbReference type="NCBI Taxonomy" id="41990"/>
    <lineage>
        <taxon>Eukaryota</taxon>
        <taxon>Fungi</taxon>
        <taxon>Dikarya</taxon>
        <taxon>Ascomycota</taxon>
        <taxon>Pezizomycotina</taxon>
        <taxon>Sordariomycetes</taxon>
        <taxon>Sordariomycetidae</taxon>
        <taxon>Calosphaeriales</taxon>
        <taxon>Pleurostomataceae</taxon>
        <taxon>Pleurostoma</taxon>
    </lineage>
</organism>
<dbReference type="EMBL" id="JANBVO010000008">
    <property type="protein sequence ID" value="KAJ9150202.1"/>
    <property type="molecule type" value="Genomic_DNA"/>
</dbReference>
<dbReference type="AlphaFoldDB" id="A0AA38RY63"/>
<protein>
    <submittedName>
        <fullName evidence="1">Uncharacterized protein</fullName>
    </submittedName>
</protein>
<evidence type="ECO:0000313" key="1">
    <source>
        <dbReference type="EMBL" id="KAJ9150202.1"/>
    </source>
</evidence>
<evidence type="ECO:0000313" key="2">
    <source>
        <dbReference type="Proteomes" id="UP001174694"/>
    </source>
</evidence>
<reference evidence="1" key="1">
    <citation type="submission" date="2022-07" db="EMBL/GenBank/DDBJ databases">
        <title>Fungi with potential for degradation of polypropylene.</title>
        <authorList>
            <person name="Gostincar C."/>
        </authorList>
    </citation>
    <scope>NUCLEOTIDE SEQUENCE</scope>
    <source>
        <strain evidence="1">EXF-13308</strain>
    </source>
</reference>
<name>A0AA38RY63_9PEZI</name>
<keyword evidence="2" id="KW-1185">Reference proteome</keyword>
<dbReference type="Proteomes" id="UP001174694">
    <property type="component" value="Unassembled WGS sequence"/>
</dbReference>
<gene>
    <name evidence="1" type="ORF">NKR23_g3809</name>
</gene>
<proteinExistence type="predicted"/>
<accession>A0AA38RY63</accession>
<sequence length="145" mass="15698">MIGRISVSFRRGLTLTIPRSGNKLLFLASPPCGRKYVYGAMFILSALPFVSAPFPSRETAEYYKRKNDWNVRLSGGHLTRTQTGFLGAALRVMVGLGVLFSATRQGALLGNGAVVSLGTVLAYRDGRPMVPQLTMLAMVAWCLGT</sequence>
<comment type="caution">
    <text evidence="1">The sequence shown here is derived from an EMBL/GenBank/DDBJ whole genome shotgun (WGS) entry which is preliminary data.</text>
</comment>